<dbReference type="AlphaFoldDB" id="A0AAV7MGG9"/>
<protein>
    <submittedName>
        <fullName evidence="1">Uncharacterized protein</fullName>
    </submittedName>
</protein>
<comment type="caution">
    <text evidence="1">The sequence shown here is derived from an EMBL/GenBank/DDBJ whole genome shotgun (WGS) entry which is preliminary data.</text>
</comment>
<dbReference type="Proteomes" id="UP001066276">
    <property type="component" value="Chromosome 10"/>
</dbReference>
<sequence length="150" mass="15926">MGALQLVSNAALDRRSLPWGEGVLVMVAQLDFLRGAVCSYNDCRDCVIARSGDCRPRKRACTGAEGQLLSRWPPATVKRRAAATPCNAAAAVAAGTATILRRCPQAISLCASRRGEGSGSGEVQHLVPVGVACGSHHYADTMLRILYYHC</sequence>
<name>A0AAV7MGG9_PLEWA</name>
<dbReference type="EMBL" id="JANPWB010000014">
    <property type="protein sequence ID" value="KAJ1101567.1"/>
    <property type="molecule type" value="Genomic_DNA"/>
</dbReference>
<evidence type="ECO:0000313" key="1">
    <source>
        <dbReference type="EMBL" id="KAJ1101567.1"/>
    </source>
</evidence>
<gene>
    <name evidence="1" type="ORF">NDU88_006634</name>
</gene>
<organism evidence="1 2">
    <name type="scientific">Pleurodeles waltl</name>
    <name type="common">Iberian ribbed newt</name>
    <dbReference type="NCBI Taxonomy" id="8319"/>
    <lineage>
        <taxon>Eukaryota</taxon>
        <taxon>Metazoa</taxon>
        <taxon>Chordata</taxon>
        <taxon>Craniata</taxon>
        <taxon>Vertebrata</taxon>
        <taxon>Euteleostomi</taxon>
        <taxon>Amphibia</taxon>
        <taxon>Batrachia</taxon>
        <taxon>Caudata</taxon>
        <taxon>Salamandroidea</taxon>
        <taxon>Salamandridae</taxon>
        <taxon>Pleurodelinae</taxon>
        <taxon>Pleurodeles</taxon>
    </lineage>
</organism>
<reference evidence="1" key="1">
    <citation type="journal article" date="2022" name="bioRxiv">
        <title>Sequencing and chromosome-scale assembly of the giantPleurodeles waltlgenome.</title>
        <authorList>
            <person name="Brown T."/>
            <person name="Elewa A."/>
            <person name="Iarovenko S."/>
            <person name="Subramanian E."/>
            <person name="Araus A.J."/>
            <person name="Petzold A."/>
            <person name="Susuki M."/>
            <person name="Suzuki K.-i.T."/>
            <person name="Hayashi T."/>
            <person name="Toyoda A."/>
            <person name="Oliveira C."/>
            <person name="Osipova E."/>
            <person name="Leigh N.D."/>
            <person name="Simon A."/>
            <person name="Yun M.H."/>
        </authorList>
    </citation>
    <scope>NUCLEOTIDE SEQUENCE</scope>
    <source>
        <strain evidence="1">20211129_DDA</strain>
        <tissue evidence="1">Liver</tissue>
    </source>
</reference>
<keyword evidence="2" id="KW-1185">Reference proteome</keyword>
<proteinExistence type="predicted"/>
<accession>A0AAV7MGG9</accession>
<evidence type="ECO:0000313" key="2">
    <source>
        <dbReference type="Proteomes" id="UP001066276"/>
    </source>
</evidence>